<evidence type="ECO:0000313" key="4">
    <source>
        <dbReference type="EMBL" id="AVO34474.1"/>
    </source>
</evidence>
<keyword evidence="5" id="KW-1185">Reference proteome</keyword>
<gene>
    <name evidence="4" type="ORF">C6570_09735</name>
</gene>
<dbReference type="KEGG" id="otk:C6570_09735"/>
<dbReference type="NCBIfam" id="TIGR04174">
    <property type="entry name" value="IPTL_CTERM"/>
    <property type="match status" value="1"/>
</dbReference>
<keyword evidence="1" id="KW-0472">Membrane</keyword>
<protein>
    <recommendedName>
        <fullName evidence="3">IPTL-CTERM protein sorting domain-containing protein</fullName>
    </recommendedName>
</protein>
<keyword evidence="1" id="KW-1133">Transmembrane helix</keyword>
<feature type="domain" description="IPTL-CTERM protein sorting" evidence="3">
    <location>
        <begin position="313"/>
        <end position="337"/>
    </location>
</feature>
<reference evidence="4 5" key="1">
    <citation type="submission" date="2018-03" db="EMBL/GenBank/DDBJ databases">
        <title>Genome sequencing of Ottowia sp.</title>
        <authorList>
            <person name="Kim S.-J."/>
            <person name="Heo J."/>
            <person name="Kwon S.-W."/>
        </authorList>
    </citation>
    <scope>NUCLEOTIDE SEQUENCE [LARGE SCALE GENOMIC DNA]</scope>
    <source>
        <strain evidence="4 5">KADR8-3</strain>
    </source>
</reference>
<evidence type="ECO:0000256" key="2">
    <source>
        <dbReference type="SAM" id="SignalP"/>
    </source>
</evidence>
<dbReference type="InterPro" id="IPR008979">
    <property type="entry name" value="Galactose-bd-like_sf"/>
</dbReference>
<feature type="transmembrane region" description="Helical" evidence="1">
    <location>
        <begin position="312"/>
        <end position="334"/>
    </location>
</feature>
<dbReference type="Gene3D" id="2.60.120.260">
    <property type="entry name" value="Galactose-binding domain-like"/>
    <property type="match status" value="1"/>
</dbReference>
<dbReference type="EMBL" id="CP027666">
    <property type="protein sequence ID" value="AVO34474.1"/>
    <property type="molecule type" value="Genomic_DNA"/>
</dbReference>
<dbReference type="AlphaFoldDB" id="A0A2S0MF12"/>
<sequence length="340" mass="34128">MSVSYRIASVVTLGLAACLGSAHAQTNLIVNGSFESPVPTGWQGADPGPIGSPWTNAVALTAWTANDVSLHGWPAASTRAQDGNQVIDLNGSNPGWIEQTVTLVPGHRYQLDWYDSRHYGMASNVTTTYNVLINGAPTGSSVPTGIGTADALPANWWNAQTMQFVASAASTAVRFAATAPGGPVGAFIDNVRLIDITPTVSIACSAASLTDSAGQVSACTVTSSTAAPAGGLSVNLTLPASGSRYTVSCASPVVIAAGATSSTTPCTVTAVANTDVGDGSVTATLTVAAGNGYIPSTTNGTATVTITDDDVVAVPALGGWALLALSGLLGVFGLHRRASH</sequence>
<keyword evidence="1" id="KW-0812">Transmembrane</keyword>
<dbReference type="SUPFAM" id="SSF49785">
    <property type="entry name" value="Galactose-binding domain-like"/>
    <property type="match status" value="1"/>
</dbReference>
<keyword evidence="2" id="KW-0732">Signal</keyword>
<dbReference type="RefSeq" id="WP_106703027.1">
    <property type="nucleotide sequence ID" value="NZ_CP027666.1"/>
</dbReference>
<evidence type="ECO:0000313" key="5">
    <source>
        <dbReference type="Proteomes" id="UP000239709"/>
    </source>
</evidence>
<proteinExistence type="predicted"/>
<name>A0A2S0MF12_9BURK</name>
<organism evidence="4 5">
    <name type="scientific">Ottowia oryzae</name>
    <dbReference type="NCBI Taxonomy" id="2109914"/>
    <lineage>
        <taxon>Bacteria</taxon>
        <taxon>Pseudomonadati</taxon>
        <taxon>Pseudomonadota</taxon>
        <taxon>Betaproteobacteria</taxon>
        <taxon>Burkholderiales</taxon>
        <taxon>Comamonadaceae</taxon>
        <taxon>Ottowia</taxon>
    </lineage>
</organism>
<dbReference type="Pfam" id="PF18203">
    <property type="entry name" value="IPTL-CTERM"/>
    <property type="match status" value="1"/>
</dbReference>
<dbReference type="PROSITE" id="PS51257">
    <property type="entry name" value="PROKAR_LIPOPROTEIN"/>
    <property type="match status" value="1"/>
</dbReference>
<dbReference type="Proteomes" id="UP000239709">
    <property type="component" value="Chromosome"/>
</dbReference>
<evidence type="ECO:0000259" key="3">
    <source>
        <dbReference type="Pfam" id="PF18203"/>
    </source>
</evidence>
<feature type="signal peptide" evidence="2">
    <location>
        <begin position="1"/>
        <end position="24"/>
    </location>
</feature>
<feature type="chain" id="PRO_5015676636" description="IPTL-CTERM protein sorting domain-containing protein" evidence="2">
    <location>
        <begin position="25"/>
        <end position="340"/>
    </location>
</feature>
<accession>A0A2S0MF12</accession>
<evidence type="ECO:0000256" key="1">
    <source>
        <dbReference type="SAM" id="Phobius"/>
    </source>
</evidence>
<dbReference type="OrthoDB" id="8914074at2"/>
<dbReference type="InterPro" id="IPR026442">
    <property type="entry name" value="IPTL_CTERM"/>
</dbReference>